<evidence type="ECO:0000313" key="3">
    <source>
        <dbReference type="Proteomes" id="UP001626550"/>
    </source>
</evidence>
<dbReference type="Proteomes" id="UP001626550">
    <property type="component" value="Unassembled WGS sequence"/>
</dbReference>
<evidence type="ECO:0000256" key="1">
    <source>
        <dbReference type="SAM" id="Coils"/>
    </source>
</evidence>
<sequence length="136" mass="15685">DRAEERIRELEHELAEAQEREGRRLQQLLEVTREKGLLAMESQEVKLALDEAKQALADQSNDRERTQWLESMVTNTRIEKEAAERQLQELQRQSTLEIQDLQQQLAETGQRGALELEVKLVSCPNCDGLPLSNHLL</sequence>
<accession>A0ABD2PST9</accession>
<feature type="coiled-coil region" evidence="1">
    <location>
        <begin position="7"/>
        <end position="104"/>
    </location>
</feature>
<dbReference type="AlphaFoldDB" id="A0ABD2PST9"/>
<dbReference type="EMBL" id="JBJKFK010002878">
    <property type="protein sequence ID" value="KAL3310520.1"/>
    <property type="molecule type" value="Genomic_DNA"/>
</dbReference>
<name>A0ABD2PST9_9PLAT</name>
<organism evidence="2 3">
    <name type="scientific">Cichlidogyrus casuarinus</name>
    <dbReference type="NCBI Taxonomy" id="1844966"/>
    <lineage>
        <taxon>Eukaryota</taxon>
        <taxon>Metazoa</taxon>
        <taxon>Spiralia</taxon>
        <taxon>Lophotrochozoa</taxon>
        <taxon>Platyhelminthes</taxon>
        <taxon>Monogenea</taxon>
        <taxon>Monopisthocotylea</taxon>
        <taxon>Dactylogyridea</taxon>
        <taxon>Ancyrocephalidae</taxon>
        <taxon>Cichlidogyrus</taxon>
    </lineage>
</organism>
<feature type="non-terminal residue" evidence="2">
    <location>
        <position position="1"/>
    </location>
</feature>
<keyword evidence="3" id="KW-1185">Reference proteome</keyword>
<keyword evidence="1" id="KW-0175">Coiled coil</keyword>
<gene>
    <name evidence="2" type="ORF">Ciccas_010916</name>
</gene>
<protein>
    <submittedName>
        <fullName evidence="2">Uncharacterized protein</fullName>
    </submittedName>
</protein>
<reference evidence="2 3" key="1">
    <citation type="submission" date="2024-11" db="EMBL/GenBank/DDBJ databases">
        <title>Adaptive evolution of stress response genes in parasites aligns with host niche diversity.</title>
        <authorList>
            <person name="Hahn C."/>
            <person name="Resl P."/>
        </authorList>
    </citation>
    <scope>NUCLEOTIDE SEQUENCE [LARGE SCALE GENOMIC DNA]</scope>
    <source>
        <strain evidence="2">EGGRZ-B1_66</strain>
        <tissue evidence="2">Body</tissue>
    </source>
</reference>
<comment type="caution">
    <text evidence="2">The sequence shown here is derived from an EMBL/GenBank/DDBJ whole genome shotgun (WGS) entry which is preliminary data.</text>
</comment>
<evidence type="ECO:0000313" key="2">
    <source>
        <dbReference type="EMBL" id="KAL3310520.1"/>
    </source>
</evidence>
<proteinExistence type="predicted"/>